<evidence type="ECO:0000313" key="1">
    <source>
        <dbReference type="EMBL" id="KZP12554.1"/>
    </source>
</evidence>
<dbReference type="AlphaFoldDB" id="A0A166BE95"/>
<dbReference type="EMBL" id="KV417645">
    <property type="protein sequence ID" value="KZP12554.1"/>
    <property type="molecule type" value="Genomic_DNA"/>
</dbReference>
<sequence length="103" mass="11364">MAISRPSRPVLFSLWGCGVCAGRPTSLALDPGNPSRRAFQASRITADRAKSCITADKCPSQLKENATYFLLFYAFLNALHDIIHNLFEVPVRLVIPESHHTPA</sequence>
<gene>
    <name evidence="1" type="ORF">FIBSPDRAFT_154145</name>
</gene>
<evidence type="ECO:0000313" key="2">
    <source>
        <dbReference type="Proteomes" id="UP000076532"/>
    </source>
</evidence>
<proteinExistence type="predicted"/>
<name>A0A166BE95_9AGAM</name>
<keyword evidence="2" id="KW-1185">Reference proteome</keyword>
<organism evidence="1 2">
    <name type="scientific">Athelia psychrophila</name>
    <dbReference type="NCBI Taxonomy" id="1759441"/>
    <lineage>
        <taxon>Eukaryota</taxon>
        <taxon>Fungi</taxon>
        <taxon>Dikarya</taxon>
        <taxon>Basidiomycota</taxon>
        <taxon>Agaricomycotina</taxon>
        <taxon>Agaricomycetes</taxon>
        <taxon>Agaricomycetidae</taxon>
        <taxon>Atheliales</taxon>
        <taxon>Atheliaceae</taxon>
        <taxon>Athelia</taxon>
    </lineage>
</organism>
<dbReference type="Proteomes" id="UP000076532">
    <property type="component" value="Unassembled WGS sequence"/>
</dbReference>
<reference evidence="1 2" key="1">
    <citation type="journal article" date="2016" name="Mol. Biol. Evol.">
        <title>Comparative Genomics of Early-Diverging Mushroom-Forming Fungi Provides Insights into the Origins of Lignocellulose Decay Capabilities.</title>
        <authorList>
            <person name="Nagy L.G."/>
            <person name="Riley R."/>
            <person name="Tritt A."/>
            <person name="Adam C."/>
            <person name="Daum C."/>
            <person name="Floudas D."/>
            <person name="Sun H."/>
            <person name="Yadav J.S."/>
            <person name="Pangilinan J."/>
            <person name="Larsson K.H."/>
            <person name="Matsuura K."/>
            <person name="Barry K."/>
            <person name="Labutti K."/>
            <person name="Kuo R."/>
            <person name="Ohm R.A."/>
            <person name="Bhattacharya S.S."/>
            <person name="Shirouzu T."/>
            <person name="Yoshinaga Y."/>
            <person name="Martin F.M."/>
            <person name="Grigoriev I.V."/>
            <person name="Hibbett D.S."/>
        </authorList>
    </citation>
    <scope>NUCLEOTIDE SEQUENCE [LARGE SCALE GENOMIC DNA]</scope>
    <source>
        <strain evidence="1 2">CBS 109695</strain>
    </source>
</reference>
<protein>
    <submittedName>
        <fullName evidence="1">Uncharacterized protein</fullName>
    </submittedName>
</protein>
<accession>A0A166BE95</accession>